<protein>
    <recommendedName>
        <fullName evidence="5">Myosin heavy chain</fullName>
    </recommendedName>
</protein>
<feature type="coiled-coil region" evidence="1">
    <location>
        <begin position="465"/>
        <end position="495"/>
    </location>
</feature>
<evidence type="ECO:0000256" key="1">
    <source>
        <dbReference type="SAM" id="Coils"/>
    </source>
</evidence>
<keyword evidence="1" id="KW-0175">Coiled coil</keyword>
<evidence type="ECO:0000313" key="4">
    <source>
        <dbReference type="Proteomes" id="UP000039865"/>
    </source>
</evidence>
<dbReference type="EMBL" id="CCKQ01016905">
    <property type="protein sequence ID" value="CDW88794.1"/>
    <property type="molecule type" value="Genomic_DNA"/>
</dbReference>
<name>A0A078B2U7_STYLE</name>
<gene>
    <name evidence="3" type="primary">Contig4506.g4817</name>
    <name evidence="3" type="ORF">STYLEM_17919</name>
</gene>
<feature type="coiled-coil region" evidence="1">
    <location>
        <begin position="118"/>
        <end position="187"/>
    </location>
</feature>
<evidence type="ECO:0000313" key="3">
    <source>
        <dbReference type="EMBL" id="CDW88794.1"/>
    </source>
</evidence>
<sequence>MAESPNTKSPTGRLRVGKIGTSNLVNQETIMKSLAVSLASRVSGSIQESFINQKNSPELFQGSYSERISNLQTKINSQITDLDNRLDSILEKHEKDFLTAYRYHMLKVQKELVTMKQKANENELKTQQESRINDLEKETNKYRSLCVQLRQKCDQQEKRLEQLRQFIDELEDDRKFLDYEIRDSRLQNKMLKITLSKQHNQCEEINILNQTTREEISEFNNLHLSNVNKSHFVQQRTQNILDIQDQQQLIQTTRQFEKSKENQQQHQMSMFQDKATTDMTTTRNFNPGHNISYQTQQQALEQVNFNGSPKKNLFQEGSVVEEEDEETIQQNQQTIKQVNSGIMQSTNNNNNNMFTTFMNKPNTHLDAQETLQDQQTNDEGLMNFQDQDSLNQENLIMQNSLQNDQQKKLKYMSRITHGFKEGAGPSDMKKTFLYNAKFTQQLFDIIEATNKDNKPTAYMVEQLFKDNAQRREDMIQNLRDKLERQKQINQMKEIQVRQQKQLVSQKKESEILVKTFKNCIEAVILDKKDRLNLNNLTKEDLYSSDKKRTLELFVENDNTLSHLLEFISGKLIDQDHSAPQSETSSQKESQQSNQNRRPHYILNNMNQKRNIANSQLSGTGEIKGQDVNKNLNNIQQNQSTINHYNLHIPVKSFSTELQSSLYYSQHQHNRLKQMNISQPTEYDGEYQAIASKNIDPLMMTSSQRDSTNRNQLMDQTHNITSRATLRLAGQASISKSSNRSVTSSQKIM</sequence>
<dbReference type="Proteomes" id="UP000039865">
    <property type="component" value="Unassembled WGS sequence"/>
</dbReference>
<organism evidence="3 4">
    <name type="scientific">Stylonychia lemnae</name>
    <name type="common">Ciliate</name>
    <dbReference type="NCBI Taxonomy" id="5949"/>
    <lineage>
        <taxon>Eukaryota</taxon>
        <taxon>Sar</taxon>
        <taxon>Alveolata</taxon>
        <taxon>Ciliophora</taxon>
        <taxon>Intramacronucleata</taxon>
        <taxon>Spirotrichea</taxon>
        <taxon>Stichotrichia</taxon>
        <taxon>Sporadotrichida</taxon>
        <taxon>Oxytrichidae</taxon>
        <taxon>Stylonychinae</taxon>
        <taxon>Stylonychia</taxon>
    </lineage>
</organism>
<dbReference type="OrthoDB" id="299455at2759"/>
<dbReference type="PANTHER" id="PTHR40515">
    <property type="entry name" value="CILIA- AND FLAGELLA-ASSOCIATED PROTEIN 157"/>
    <property type="match status" value="1"/>
</dbReference>
<feature type="compositionally biased region" description="Low complexity" evidence="2">
    <location>
        <begin position="580"/>
        <end position="594"/>
    </location>
</feature>
<keyword evidence="4" id="KW-1185">Reference proteome</keyword>
<dbReference type="AlphaFoldDB" id="A0A078B2U7"/>
<dbReference type="PANTHER" id="PTHR40515:SF1">
    <property type="entry name" value="CILIA- AND FLAGELLA-ASSOCIATED PROTEIN 157"/>
    <property type="match status" value="1"/>
</dbReference>
<reference evidence="3 4" key="1">
    <citation type="submission" date="2014-06" db="EMBL/GenBank/DDBJ databases">
        <authorList>
            <person name="Swart Estienne"/>
        </authorList>
    </citation>
    <scope>NUCLEOTIDE SEQUENCE [LARGE SCALE GENOMIC DNA]</scope>
    <source>
        <strain evidence="3 4">130c</strain>
    </source>
</reference>
<proteinExistence type="predicted"/>
<evidence type="ECO:0008006" key="5">
    <source>
        <dbReference type="Google" id="ProtNLM"/>
    </source>
</evidence>
<feature type="region of interest" description="Disordered" evidence="2">
    <location>
        <begin position="575"/>
        <end position="594"/>
    </location>
</feature>
<dbReference type="InParanoid" id="A0A078B2U7"/>
<accession>A0A078B2U7</accession>
<evidence type="ECO:0000256" key="2">
    <source>
        <dbReference type="SAM" id="MobiDB-lite"/>
    </source>
</evidence>